<evidence type="ECO:0000313" key="1">
    <source>
        <dbReference type="EMBL" id="QFU80885.1"/>
    </source>
</evidence>
<protein>
    <submittedName>
        <fullName evidence="1">Uncharacterized protein</fullName>
    </submittedName>
</protein>
<proteinExistence type="predicted"/>
<reference evidence="1" key="1">
    <citation type="journal article" date="2019" name="Mar. Drugs">
        <title>Genome Sequencing of Streptomyces olivaceus SCSIO T05 and Activated Production of Lobophorin CR4 via Metabolic Engineering and Genome Mining.</title>
        <authorList>
            <person name="Zhang C."/>
            <person name="Ding W."/>
            <person name="Qin X."/>
            <person name="Ju J."/>
        </authorList>
    </citation>
    <scope>NUCLEOTIDE SEQUENCE</scope>
    <source>
        <strain evidence="1">SCSIO T05</strain>
    </source>
</reference>
<accession>A0A5P9NY97</accession>
<name>A0A5P9NY97_STROV</name>
<organism evidence="1">
    <name type="scientific">Streptomyces olivaceus</name>
    <dbReference type="NCBI Taxonomy" id="47716"/>
    <lineage>
        <taxon>Bacteria</taxon>
        <taxon>Bacillati</taxon>
        <taxon>Actinomycetota</taxon>
        <taxon>Actinomycetes</taxon>
        <taxon>Kitasatosporales</taxon>
        <taxon>Streptomycetaceae</taxon>
        <taxon>Streptomyces</taxon>
    </lineage>
</organism>
<sequence>MSSANRLASGIAFFASRLWRMQEDQRISAQLTQGCRHNVAGADQPSKGMTDWTFLLKALLLEPPVRQGKALTAVVILEIIDAYQLAILKNGAVSRHPIGNLCHQLGKMQRRVGIVSHAEEKYLPIEFMDTGDRACRRVRWQGQWIRDDLLCLWPRCRKGKWMGAALYIWQAPECVRDNSKVRCNGRRGRIERLVVQT</sequence>
<dbReference type="AlphaFoldDB" id="A0A5P9NY97"/>
<dbReference type="EMBL" id="MN396889">
    <property type="protein sequence ID" value="QFU80885.1"/>
    <property type="molecule type" value="Genomic_DNA"/>
</dbReference>